<proteinExistence type="predicted"/>
<evidence type="ECO:0000256" key="1">
    <source>
        <dbReference type="SAM" id="MobiDB-lite"/>
    </source>
</evidence>
<dbReference type="Proteomes" id="UP001295684">
    <property type="component" value="Unassembled WGS sequence"/>
</dbReference>
<sequence length="275" mass="29914">MATINNSPSKAKFSFGTSSRFPKVRKSYCENASYNHQPAFNKRSPSFGVGDRFKGPTPEKKPAPGSYKPQLSDFEAKKGSSFGISYASYEKVYNKDNKIPTDRSLPGPGAYQIEKDKKGGYSMGSRFKSNHDMIATSTYRNPGPGSYSSLNTLSKNGSVVVSTIKSPCKTNIGGKSDRFHAINKLKQTPGPGEYISSATLATENKRSLSKYPNPKLATFGSSSRDFNSGSNKAMLGPGPGAYEFGSDFSDTLSSSFRGSLKKTKNRRYSRSVEKL</sequence>
<organism evidence="2 3">
    <name type="scientific">Euplotes crassus</name>
    <dbReference type="NCBI Taxonomy" id="5936"/>
    <lineage>
        <taxon>Eukaryota</taxon>
        <taxon>Sar</taxon>
        <taxon>Alveolata</taxon>
        <taxon>Ciliophora</taxon>
        <taxon>Intramacronucleata</taxon>
        <taxon>Spirotrichea</taxon>
        <taxon>Hypotrichia</taxon>
        <taxon>Euplotida</taxon>
        <taxon>Euplotidae</taxon>
        <taxon>Moneuplotes</taxon>
    </lineage>
</organism>
<evidence type="ECO:0000313" key="3">
    <source>
        <dbReference type="Proteomes" id="UP001295684"/>
    </source>
</evidence>
<dbReference type="PANTHER" id="PTHR21580:SF28">
    <property type="entry name" value="BOREALIN N-TERMINAL DOMAIN-CONTAINING PROTEIN-RELATED"/>
    <property type="match status" value="1"/>
</dbReference>
<comment type="caution">
    <text evidence="2">The sequence shown here is derived from an EMBL/GenBank/DDBJ whole genome shotgun (WGS) entry which is preliminary data.</text>
</comment>
<reference evidence="2" key="1">
    <citation type="submission" date="2023-07" db="EMBL/GenBank/DDBJ databases">
        <authorList>
            <consortium name="AG Swart"/>
            <person name="Singh M."/>
            <person name="Singh A."/>
            <person name="Seah K."/>
            <person name="Emmerich C."/>
        </authorList>
    </citation>
    <scope>NUCLEOTIDE SEQUENCE</scope>
    <source>
        <strain evidence="2">DP1</strain>
    </source>
</reference>
<feature type="region of interest" description="Disordered" evidence="1">
    <location>
        <begin position="97"/>
        <end position="125"/>
    </location>
</feature>
<keyword evidence="3" id="KW-1185">Reference proteome</keyword>
<accession>A0AAD1XJI6</accession>
<name>A0AAD1XJI6_EUPCR</name>
<gene>
    <name evidence="2" type="ORF">ECRASSUSDP1_LOCUS15181</name>
</gene>
<feature type="compositionally biased region" description="Basic residues" evidence="1">
    <location>
        <begin position="259"/>
        <end position="269"/>
    </location>
</feature>
<dbReference type="PANTHER" id="PTHR21580">
    <property type="entry name" value="SHIPPO-1-RELATED"/>
    <property type="match status" value="1"/>
</dbReference>
<feature type="region of interest" description="Disordered" evidence="1">
    <location>
        <begin position="253"/>
        <end position="275"/>
    </location>
</feature>
<feature type="region of interest" description="Disordered" evidence="1">
    <location>
        <begin position="39"/>
        <end position="72"/>
    </location>
</feature>
<dbReference type="AlphaFoldDB" id="A0AAD1XJI6"/>
<feature type="compositionally biased region" description="Basic and acidic residues" evidence="1">
    <location>
        <begin position="51"/>
        <end position="62"/>
    </location>
</feature>
<dbReference type="EMBL" id="CAMPGE010015196">
    <property type="protein sequence ID" value="CAI2373832.1"/>
    <property type="molecule type" value="Genomic_DNA"/>
</dbReference>
<dbReference type="InterPro" id="IPR010736">
    <property type="entry name" value="SHIPPO-rpt"/>
</dbReference>
<dbReference type="InterPro" id="IPR051291">
    <property type="entry name" value="CIMAP"/>
</dbReference>
<evidence type="ECO:0000313" key="2">
    <source>
        <dbReference type="EMBL" id="CAI2373832.1"/>
    </source>
</evidence>
<protein>
    <submittedName>
        <fullName evidence="2">Uncharacterized protein</fullName>
    </submittedName>
</protein>
<dbReference type="Pfam" id="PF07004">
    <property type="entry name" value="SHIPPO-rpt"/>
    <property type="match status" value="5"/>
</dbReference>